<keyword evidence="1" id="KW-0805">Transcription regulation</keyword>
<dbReference type="Gene3D" id="2.60.120.10">
    <property type="entry name" value="Jelly Rolls"/>
    <property type="match status" value="1"/>
</dbReference>
<keyword evidence="6" id="KW-1185">Reference proteome</keyword>
<dbReference type="PANTHER" id="PTHR43280:SF34">
    <property type="entry name" value="ARAC-FAMILY TRANSCRIPTIONAL REGULATOR"/>
    <property type="match status" value="1"/>
</dbReference>
<sequence>MLKYEAYHFGEDTLFSNYYPISLNYQIHLHRSFEFIFVKDGNIEVFVNNKNFTLKKNNCMLILPYEIHSLSTKDYSELCICVFSPKYIKTFENIAYGKYLENPVFNLSNASQSLILDRIFNDNANLLQMKSCLYLICSEVMEHTQLLISEKNDYELIHKVLNYIQNNFTKDISLKSIADEFNYSYNYLSKYLNKVLGISFVDFINQNRISYASYLLTNSDDTITDIAYKCGYSSIRSFNRNFFSITNTTPKNYRNSKLSFT</sequence>
<evidence type="ECO:0000256" key="2">
    <source>
        <dbReference type="ARBA" id="ARBA00023125"/>
    </source>
</evidence>
<dbReference type="InterPro" id="IPR037923">
    <property type="entry name" value="HTH-like"/>
</dbReference>
<dbReference type="eggNOG" id="COG2207">
    <property type="taxonomic scope" value="Bacteria"/>
</dbReference>
<dbReference type="InterPro" id="IPR014710">
    <property type="entry name" value="RmlC-like_jellyroll"/>
</dbReference>
<reference evidence="5 6" key="1">
    <citation type="submission" date="2013-02" db="EMBL/GenBank/DDBJ databases">
        <title>Genome sequence of Clostridium saccharoperbutylacetonicum N1-4(HMT).</title>
        <authorList>
            <person name="Poehlein A."/>
            <person name="Daniel R."/>
        </authorList>
    </citation>
    <scope>NUCLEOTIDE SEQUENCE [LARGE SCALE GENOMIC DNA]</scope>
    <source>
        <strain evidence="6">N1-4(HMT)</strain>
    </source>
</reference>
<dbReference type="OrthoDB" id="9799319at2"/>
<dbReference type="Gene3D" id="1.10.10.60">
    <property type="entry name" value="Homeodomain-like"/>
    <property type="match status" value="2"/>
</dbReference>
<dbReference type="InterPro" id="IPR018060">
    <property type="entry name" value="HTH_AraC"/>
</dbReference>
<evidence type="ECO:0000256" key="1">
    <source>
        <dbReference type="ARBA" id="ARBA00023015"/>
    </source>
</evidence>
<dbReference type="PROSITE" id="PS01124">
    <property type="entry name" value="HTH_ARAC_FAMILY_2"/>
    <property type="match status" value="1"/>
</dbReference>
<dbReference type="InterPro" id="IPR003313">
    <property type="entry name" value="AraC-bd"/>
</dbReference>
<dbReference type="SUPFAM" id="SSF51215">
    <property type="entry name" value="Regulatory protein AraC"/>
    <property type="match status" value="1"/>
</dbReference>
<accession>M1MVG4</accession>
<dbReference type="Pfam" id="PF02311">
    <property type="entry name" value="AraC_binding"/>
    <property type="match status" value="1"/>
</dbReference>
<name>M1MVG4_9CLOT</name>
<protein>
    <submittedName>
        <fullName evidence="5">Transcriptional regulator, AraC family</fullName>
    </submittedName>
</protein>
<keyword evidence="2" id="KW-0238">DNA-binding</keyword>
<gene>
    <name evidence="5" type="ORF">Cspa_c48730</name>
</gene>
<evidence type="ECO:0000259" key="4">
    <source>
        <dbReference type="PROSITE" id="PS01124"/>
    </source>
</evidence>
<dbReference type="RefSeq" id="WP_015394935.1">
    <property type="nucleotide sequence ID" value="NC_020291.1"/>
</dbReference>
<evidence type="ECO:0000313" key="6">
    <source>
        <dbReference type="Proteomes" id="UP000011728"/>
    </source>
</evidence>
<feature type="domain" description="HTH araC/xylS-type" evidence="4">
    <location>
        <begin position="158"/>
        <end position="256"/>
    </location>
</feature>
<dbReference type="InterPro" id="IPR009057">
    <property type="entry name" value="Homeodomain-like_sf"/>
</dbReference>
<evidence type="ECO:0000256" key="3">
    <source>
        <dbReference type="ARBA" id="ARBA00023163"/>
    </source>
</evidence>
<organism evidence="5 6">
    <name type="scientific">Clostridium saccharoperbutylacetonicum N1-4(HMT)</name>
    <dbReference type="NCBI Taxonomy" id="931276"/>
    <lineage>
        <taxon>Bacteria</taxon>
        <taxon>Bacillati</taxon>
        <taxon>Bacillota</taxon>
        <taxon>Clostridia</taxon>
        <taxon>Eubacteriales</taxon>
        <taxon>Clostridiaceae</taxon>
        <taxon>Clostridium</taxon>
    </lineage>
</organism>
<proteinExistence type="predicted"/>
<dbReference type="eggNOG" id="COG0662">
    <property type="taxonomic scope" value="Bacteria"/>
</dbReference>
<dbReference type="Proteomes" id="UP000011728">
    <property type="component" value="Chromosome"/>
</dbReference>
<dbReference type="PANTHER" id="PTHR43280">
    <property type="entry name" value="ARAC-FAMILY TRANSCRIPTIONAL REGULATOR"/>
    <property type="match status" value="1"/>
</dbReference>
<dbReference type="GO" id="GO:0043565">
    <property type="term" value="F:sequence-specific DNA binding"/>
    <property type="evidence" value="ECO:0007669"/>
    <property type="project" value="InterPro"/>
</dbReference>
<dbReference type="PATRIC" id="fig|931276.5.peg.4915"/>
<dbReference type="KEGG" id="csr:Cspa_c48730"/>
<dbReference type="HOGENOM" id="CLU_000445_88_3_9"/>
<dbReference type="AlphaFoldDB" id="M1MVG4"/>
<dbReference type="Pfam" id="PF12833">
    <property type="entry name" value="HTH_18"/>
    <property type="match status" value="1"/>
</dbReference>
<dbReference type="SUPFAM" id="SSF46689">
    <property type="entry name" value="Homeodomain-like"/>
    <property type="match status" value="2"/>
</dbReference>
<dbReference type="EMBL" id="CP004121">
    <property type="protein sequence ID" value="AGF58626.1"/>
    <property type="molecule type" value="Genomic_DNA"/>
</dbReference>
<dbReference type="GO" id="GO:0003700">
    <property type="term" value="F:DNA-binding transcription factor activity"/>
    <property type="evidence" value="ECO:0007669"/>
    <property type="project" value="InterPro"/>
</dbReference>
<dbReference type="STRING" id="36745.CLSAP_46410"/>
<dbReference type="SMART" id="SM00342">
    <property type="entry name" value="HTH_ARAC"/>
    <property type="match status" value="1"/>
</dbReference>
<evidence type="ECO:0000313" key="5">
    <source>
        <dbReference type="EMBL" id="AGF58626.1"/>
    </source>
</evidence>
<keyword evidence="3" id="KW-0804">Transcription</keyword>